<dbReference type="InterPro" id="IPR036866">
    <property type="entry name" value="RibonucZ/Hydroxyglut_hydro"/>
</dbReference>
<proteinExistence type="predicted"/>
<feature type="domain" description="Metallo-beta-lactamase" evidence="1">
    <location>
        <begin position="46"/>
        <end position="234"/>
    </location>
</feature>
<dbReference type="Proteomes" id="UP001314181">
    <property type="component" value="Unassembled WGS sequence"/>
</dbReference>
<dbReference type="PANTHER" id="PTHR42663">
    <property type="entry name" value="HYDROLASE C777.06C-RELATED-RELATED"/>
    <property type="match status" value="1"/>
</dbReference>
<keyword evidence="3" id="KW-1185">Reference proteome</keyword>
<dbReference type="InterPro" id="IPR001279">
    <property type="entry name" value="Metallo-B-lactamas"/>
</dbReference>
<gene>
    <name evidence="2" type="ORF">CAXC1_330056</name>
</gene>
<evidence type="ECO:0000313" key="2">
    <source>
        <dbReference type="EMBL" id="CAK8163296.1"/>
    </source>
</evidence>
<sequence length="263" mass="30114">MFKINILGCGSSSGVPVLGCTCKVCLSILTKNKRMRSSILITIDNTNIIIDTGPDFRQQILNSKTHNIGHALYTHTHSDHCLGIDDLRVCTIYQKKPIDIYATKKIIYDFQERFAFLFHAPKHINRPWQKLQSNIIQYNIPFMINDVTIYPFEQQHGTISTTGFILKHNNIKIAYSTDIKLITTKTIEHLKSMYLDLWIVGYIGYHGSIAHASPNQIMEWIKIISPKQTVFTHMGDNVDYYQLSKNLHTGIQAGFDGMQIILR</sequence>
<dbReference type="Pfam" id="PF12706">
    <property type="entry name" value="Lactamase_B_2"/>
    <property type="match status" value="1"/>
</dbReference>
<dbReference type="EC" id="3.1.4.55" evidence="2"/>
<protein>
    <submittedName>
        <fullName evidence="2">Phosphoribosyl 1,2-cyclic phosphate phosphodiesterase</fullName>
        <ecNumber evidence="2">3.1.4.55</ecNumber>
    </submittedName>
</protein>
<dbReference type="RefSeq" id="WP_338364377.1">
    <property type="nucleotide sequence ID" value="NZ_CAWVOK010000026.1"/>
</dbReference>
<dbReference type="GO" id="GO:0103043">
    <property type="term" value="F:phosphoribosyl 1,2-cyclic phosphate phosphodiesterase activity"/>
    <property type="evidence" value="ECO:0007669"/>
    <property type="project" value="UniProtKB-EC"/>
</dbReference>
<dbReference type="EMBL" id="CAWVOK010000026">
    <property type="protein sequence ID" value="CAK8163296.1"/>
    <property type="molecule type" value="Genomic_DNA"/>
</dbReference>
<organism evidence="2 3">
    <name type="scientific">Candidatus Xenohaliotis californiensis</name>
    <dbReference type="NCBI Taxonomy" id="84677"/>
    <lineage>
        <taxon>Bacteria</taxon>
        <taxon>Pseudomonadati</taxon>
        <taxon>Pseudomonadota</taxon>
        <taxon>Alphaproteobacteria</taxon>
        <taxon>Rickettsiales</taxon>
        <taxon>Anaplasmataceae</taxon>
        <taxon>Candidatus Xenohaliotis</taxon>
    </lineage>
</organism>
<dbReference type="SUPFAM" id="SSF56281">
    <property type="entry name" value="Metallo-hydrolase/oxidoreductase"/>
    <property type="match status" value="1"/>
</dbReference>
<keyword evidence="2" id="KW-0378">Hydrolase</keyword>
<comment type="caution">
    <text evidence="2">The sequence shown here is derived from an EMBL/GenBank/DDBJ whole genome shotgun (WGS) entry which is preliminary data.</text>
</comment>
<dbReference type="PANTHER" id="PTHR42663:SF6">
    <property type="entry name" value="HYDROLASE C777.06C-RELATED"/>
    <property type="match status" value="1"/>
</dbReference>
<evidence type="ECO:0000313" key="3">
    <source>
        <dbReference type="Proteomes" id="UP001314181"/>
    </source>
</evidence>
<name>A0ABM9N8P3_9RICK</name>
<dbReference type="CDD" id="cd16279">
    <property type="entry name" value="metallo-hydrolase-like_MBL-fold"/>
    <property type="match status" value="1"/>
</dbReference>
<reference evidence="2 3" key="1">
    <citation type="submission" date="2024-01" db="EMBL/GenBank/DDBJ databases">
        <authorList>
            <person name="Kunselman E."/>
        </authorList>
    </citation>
    <scope>NUCLEOTIDE SEQUENCE [LARGE SCALE GENOMIC DNA]</scope>
    <source>
        <strain evidence="2">2 abalone samples</strain>
    </source>
</reference>
<dbReference type="Gene3D" id="3.60.15.10">
    <property type="entry name" value="Ribonuclease Z/Hydroxyacylglutathione hydrolase-like"/>
    <property type="match status" value="1"/>
</dbReference>
<accession>A0ABM9N8P3</accession>
<evidence type="ECO:0000259" key="1">
    <source>
        <dbReference type="Pfam" id="PF12706"/>
    </source>
</evidence>